<protein>
    <submittedName>
        <fullName evidence="1">Uncharacterized conserved protein</fullName>
    </submittedName>
</protein>
<dbReference type="PANTHER" id="PTHR31047">
    <property type="entry name" value="MEIOTICALLY UP-REGULATED GENE 157 PROTEIN"/>
    <property type="match status" value="1"/>
</dbReference>
<reference evidence="1 2" key="1">
    <citation type="submission" date="2012-10" db="EMBL/GenBank/DDBJ databases">
        <title>Draft Genome Sequence of Paenibacillus popilliae ATCC 14706T.</title>
        <authorList>
            <person name="Iiyama K."/>
            <person name="Mori K."/>
            <person name="Mon H."/>
            <person name="Chieda Y."/>
            <person name="Lee J.M."/>
            <person name="Kusakabe T."/>
            <person name="Tashiro K."/>
            <person name="Asano S."/>
            <person name="Yasunaga-Aoki C."/>
            <person name="Shimizu S."/>
        </authorList>
    </citation>
    <scope>NUCLEOTIDE SEQUENCE [LARGE SCALE GENOMIC DNA]</scope>
    <source>
        <strain evidence="1 2">ATCC 14706</strain>
    </source>
</reference>
<dbReference type="GO" id="GO:0005975">
    <property type="term" value="P:carbohydrate metabolic process"/>
    <property type="evidence" value="ECO:0007669"/>
    <property type="project" value="InterPro"/>
</dbReference>
<comment type="caution">
    <text evidence="1">The sequence shown here is derived from an EMBL/GenBank/DDBJ whole genome shotgun (WGS) entry which is preliminary data.</text>
</comment>
<evidence type="ECO:0000313" key="2">
    <source>
        <dbReference type="Proteomes" id="UP000029453"/>
    </source>
</evidence>
<proteinExistence type="predicted"/>
<dbReference type="SUPFAM" id="SSF48208">
    <property type="entry name" value="Six-hairpin glycosidases"/>
    <property type="match status" value="1"/>
</dbReference>
<evidence type="ECO:0000313" key="1">
    <source>
        <dbReference type="EMBL" id="GAC40689.1"/>
    </source>
</evidence>
<dbReference type="Pfam" id="PF06824">
    <property type="entry name" value="Glyco_hydro_125"/>
    <property type="match status" value="1"/>
</dbReference>
<dbReference type="InterPro" id="IPR012341">
    <property type="entry name" value="6hp_glycosidase-like_sf"/>
</dbReference>
<dbReference type="InterPro" id="IPR008313">
    <property type="entry name" value="GH125"/>
</dbReference>
<name>M9LXF2_PAEPP</name>
<organism evidence="1 2">
    <name type="scientific">Paenibacillus popilliae ATCC 14706</name>
    <dbReference type="NCBI Taxonomy" id="1212764"/>
    <lineage>
        <taxon>Bacteria</taxon>
        <taxon>Bacillati</taxon>
        <taxon>Bacillota</taxon>
        <taxon>Bacilli</taxon>
        <taxon>Bacillales</taxon>
        <taxon>Paenibacillaceae</taxon>
        <taxon>Paenibacillus</taxon>
    </lineage>
</organism>
<accession>M9LXF2</accession>
<dbReference type="AlphaFoldDB" id="M9LXF2"/>
<dbReference type="EMBL" id="BALG01000001">
    <property type="protein sequence ID" value="GAC40689.1"/>
    <property type="molecule type" value="Genomic_DNA"/>
</dbReference>
<dbReference type="Proteomes" id="UP000029453">
    <property type="component" value="Unassembled WGS sequence"/>
</dbReference>
<dbReference type="PANTHER" id="PTHR31047:SF0">
    <property type="entry name" value="MEIOTICALLY UP-REGULATED GENE 157 PROTEIN"/>
    <property type="match status" value="1"/>
</dbReference>
<dbReference type="SMART" id="SM01149">
    <property type="entry name" value="DUF1237"/>
    <property type="match status" value="1"/>
</dbReference>
<keyword evidence="2" id="KW-1185">Reference proteome</keyword>
<gene>
    <name evidence="1" type="ORF">PPOP_0016</name>
</gene>
<dbReference type="Gene3D" id="1.50.10.10">
    <property type="match status" value="1"/>
</dbReference>
<dbReference type="InterPro" id="IPR008928">
    <property type="entry name" value="6-hairpin_glycosidase_sf"/>
</dbReference>
<sequence>MSIPYIGYTGAEDPIYQNTRRFILSKENPYYFEGKAASGIGSPHTTDGYVWHMALSMQGLTAISDEEIVSLIGTLEATDASTGFMHEGFHADDPAIFTRPWFAWSNSLFSQLVWKAMQRGLLIK</sequence>